<dbReference type="InterPro" id="IPR036770">
    <property type="entry name" value="Ankyrin_rpt-contain_sf"/>
</dbReference>
<evidence type="ECO:0000313" key="5">
    <source>
        <dbReference type="EMBL" id="GAA3937932.1"/>
    </source>
</evidence>
<keyword evidence="6" id="KW-1185">Reference proteome</keyword>
<dbReference type="InterPro" id="IPR002110">
    <property type="entry name" value="Ankyrin_rpt"/>
</dbReference>
<dbReference type="Pfam" id="PF00023">
    <property type="entry name" value="Ank"/>
    <property type="match status" value="1"/>
</dbReference>
<dbReference type="PROSITE" id="PS50088">
    <property type="entry name" value="ANK_REPEAT"/>
    <property type="match status" value="1"/>
</dbReference>
<evidence type="ECO:0000256" key="1">
    <source>
        <dbReference type="ARBA" id="ARBA00022737"/>
    </source>
</evidence>
<organism evidence="5 6">
    <name type="scientific">Litoribacillus peritrichatus</name>
    <dbReference type="NCBI Taxonomy" id="718191"/>
    <lineage>
        <taxon>Bacteria</taxon>
        <taxon>Pseudomonadati</taxon>
        <taxon>Pseudomonadota</taxon>
        <taxon>Gammaproteobacteria</taxon>
        <taxon>Oceanospirillales</taxon>
        <taxon>Oceanospirillaceae</taxon>
        <taxon>Litoribacillus</taxon>
    </lineage>
</organism>
<reference evidence="6" key="1">
    <citation type="journal article" date="2019" name="Int. J. Syst. Evol. Microbiol.">
        <title>The Global Catalogue of Microorganisms (GCM) 10K type strain sequencing project: providing services to taxonomists for standard genome sequencing and annotation.</title>
        <authorList>
            <consortium name="The Broad Institute Genomics Platform"/>
            <consortium name="The Broad Institute Genome Sequencing Center for Infectious Disease"/>
            <person name="Wu L."/>
            <person name="Ma J."/>
        </authorList>
    </citation>
    <scope>NUCLEOTIDE SEQUENCE [LARGE SCALE GENOMIC DNA]</scope>
    <source>
        <strain evidence="6">JCM 17551</strain>
    </source>
</reference>
<dbReference type="PANTHER" id="PTHR24171">
    <property type="entry name" value="ANKYRIN REPEAT DOMAIN-CONTAINING PROTEIN 39-RELATED"/>
    <property type="match status" value="1"/>
</dbReference>
<protein>
    <recommendedName>
        <fullName evidence="7">Ankyrin repeat domain-containing protein</fullName>
    </recommendedName>
</protein>
<gene>
    <name evidence="5" type="ORF">GCM10022277_37800</name>
</gene>
<dbReference type="EMBL" id="BAABBN010000012">
    <property type="protein sequence ID" value="GAA3937932.1"/>
    <property type="molecule type" value="Genomic_DNA"/>
</dbReference>
<dbReference type="Pfam" id="PF12796">
    <property type="entry name" value="Ank_2"/>
    <property type="match status" value="1"/>
</dbReference>
<dbReference type="PANTHER" id="PTHR24171:SF8">
    <property type="entry name" value="BRCA1-ASSOCIATED RING DOMAIN PROTEIN 1"/>
    <property type="match status" value="1"/>
</dbReference>
<proteinExistence type="predicted"/>
<dbReference type="PROSITE" id="PS50297">
    <property type="entry name" value="ANK_REP_REGION"/>
    <property type="match status" value="1"/>
</dbReference>
<dbReference type="Proteomes" id="UP001501565">
    <property type="component" value="Unassembled WGS sequence"/>
</dbReference>
<evidence type="ECO:0000313" key="6">
    <source>
        <dbReference type="Proteomes" id="UP001501565"/>
    </source>
</evidence>
<dbReference type="Gene3D" id="1.25.40.20">
    <property type="entry name" value="Ankyrin repeat-containing domain"/>
    <property type="match status" value="1"/>
</dbReference>
<keyword evidence="2 3" id="KW-0040">ANK repeat</keyword>
<accession>A0ABP7N7C8</accession>
<evidence type="ECO:0000256" key="2">
    <source>
        <dbReference type="ARBA" id="ARBA00023043"/>
    </source>
</evidence>
<evidence type="ECO:0000256" key="3">
    <source>
        <dbReference type="PROSITE-ProRule" id="PRU00023"/>
    </source>
</evidence>
<dbReference type="SMART" id="SM00248">
    <property type="entry name" value="ANK"/>
    <property type="match status" value="3"/>
</dbReference>
<dbReference type="PROSITE" id="PS51257">
    <property type="entry name" value="PROKAR_LIPOPROTEIN"/>
    <property type="match status" value="1"/>
</dbReference>
<feature type="chain" id="PRO_5045471134" description="Ankyrin repeat domain-containing protein" evidence="4">
    <location>
        <begin position="27"/>
        <end position="456"/>
    </location>
</feature>
<feature type="repeat" description="ANK" evidence="3">
    <location>
        <begin position="68"/>
        <end position="103"/>
    </location>
</feature>
<feature type="signal peptide" evidence="4">
    <location>
        <begin position="1"/>
        <end position="26"/>
    </location>
</feature>
<dbReference type="SUPFAM" id="SSF48403">
    <property type="entry name" value="Ankyrin repeat"/>
    <property type="match status" value="1"/>
</dbReference>
<comment type="caution">
    <text evidence="5">The sequence shown here is derived from an EMBL/GenBank/DDBJ whole genome shotgun (WGS) entry which is preliminary data.</text>
</comment>
<sequence length="456" mass="49674">MKLSTKYSGKLLVFVFVLLSYGCASGPDPQSASTSERPALHEAALISDVNGMEKLLMSGAGPNEPDNSNFTPLHWAAASQMGKNREMIELLVQYGADPNLTLNNAKMVPLQFAATADTALSLIENGAKVNHKDISQGTPLHNANKPGVAQVLLENGANPEATNALGQTPAESLKSALSHFGKEAIYNTPRQQYQQTIAVIENYQMHSAASFTASSEALNGKGLTTDTAMNKTVASQPAKNSNATAVDERDFETIQQEAKQLGDNQVCAMQSYDWYYTGNSCLNDFAHGNGAAINPYDQERFEGLIQAGYPIKGRLLKLDQPVFEGEFEEGLAHGDGVCFFEGAPEACQYYKGDRIDALHKQRLEFQRQQELLSQAKKAEPPVTTHHSNYVSPQPNYDTSGGDAHGYGAPNYNAQRYDASYTEPEGTAEETVTDSITDTIQDEMIDRGAKYLFDELF</sequence>
<dbReference type="RefSeq" id="WP_344800181.1">
    <property type="nucleotide sequence ID" value="NZ_BAABBN010000012.1"/>
</dbReference>
<keyword evidence="1" id="KW-0677">Repeat</keyword>
<evidence type="ECO:0008006" key="7">
    <source>
        <dbReference type="Google" id="ProtNLM"/>
    </source>
</evidence>
<keyword evidence="4" id="KW-0732">Signal</keyword>
<evidence type="ECO:0000256" key="4">
    <source>
        <dbReference type="SAM" id="SignalP"/>
    </source>
</evidence>
<name>A0ABP7N7C8_9GAMM</name>